<feature type="chain" id="PRO_5009534827" description="Antigenic cell wall galactomannoprotein" evidence="1">
    <location>
        <begin position="21"/>
        <end position="203"/>
    </location>
</feature>
<dbReference type="EMBL" id="LYCR01000006">
    <property type="protein sequence ID" value="OGM49894.1"/>
    <property type="molecule type" value="Genomic_DNA"/>
</dbReference>
<protein>
    <recommendedName>
        <fullName evidence="4">Antigenic cell wall galactomannoprotein</fullName>
    </recommendedName>
</protein>
<evidence type="ECO:0000256" key="1">
    <source>
        <dbReference type="SAM" id="SignalP"/>
    </source>
</evidence>
<reference evidence="2 3" key="1">
    <citation type="journal article" date="2016" name="Genome Biol. Evol.">
        <title>Draft genome sequence of an aflatoxigenic Aspergillus species, A. bombycis.</title>
        <authorList>
            <person name="Moore G.G."/>
            <person name="Mack B.M."/>
            <person name="Beltz S.B."/>
            <person name="Gilbert M.K."/>
        </authorList>
    </citation>
    <scope>NUCLEOTIDE SEQUENCE [LARGE SCALE GENOMIC DNA]</scope>
    <source>
        <strain evidence="3">NRRL 26010</strain>
    </source>
</reference>
<sequence length="203" mass="22210">MYPTIPYVALFLFAFQVYRSNPPQESSNPVLRASLDLGSIFEDIFRSHIPEGTTNSTLKNVGNAIDGLVGLFSPTLMKDVVSSVTHMADLFDNETSVRTKSIIQLGADQLTNDTINAVTSLLDNANVLLTADNVASVNNLLEQASPRLTEVFNEINNPPHRRFAVDLLSTDVVNNIGPIVNATAPVLSTELVDKLQTTLNKRW</sequence>
<evidence type="ECO:0000313" key="3">
    <source>
        <dbReference type="Proteomes" id="UP000179179"/>
    </source>
</evidence>
<feature type="signal peptide" evidence="1">
    <location>
        <begin position="1"/>
        <end position="20"/>
    </location>
</feature>
<comment type="caution">
    <text evidence="2">The sequence shown here is derived from an EMBL/GenBank/DDBJ whole genome shotgun (WGS) entry which is preliminary data.</text>
</comment>
<dbReference type="AlphaFoldDB" id="A0A1F8ADU8"/>
<keyword evidence="1" id="KW-0732">Signal</keyword>
<dbReference type="Proteomes" id="UP000179179">
    <property type="component" value="Unassembled WGS sequence"/>
</dbReference>
<dbReference type="RefSeq" id="XP_022393611.1">
    <property type="nucleotide sequence ID" value="XM_022528652.1"/>
</dbReference>
<proteinExistence type="predicted"/>
<evidence type="ECO:0000313" key="2">
    <source>
        <dbReference type="EMBL" id="OGM49894.1"/>
    </source>
</evidence>
<dbReference type="OrthoDB" id="4502007at2759"/>
<organism evidence="2 3">
    <name type="scientific">Aspergillus bombycis</name>
    <dbReference type="NCBI Taxonomy" id="109264"/>
    <lineage>
        <taxon>Eukaryota</taxon>
        <taxon>Fungi</taxon>
        <taxon>Dikarya</taxon>
        <taxon>Ascomycota</taxon>
        <taxon>Pezizomycotina</taxon>
        <taxon>Eurotiomycetes</taxon>
        <taxon>Eurotiomycetidae</taxon>
        <taxon>Eurotiales</taxon>
        <taxon>Aspergillaceae</taxon>
        <taxon>Aspergillus</taxon>
    </lineage>
</organism>
<gene>
    <name evidence="2" type="ORF">ABOM_001522</name>
</gene>
<keyword evidence="3" id="KW-1185">Reference proteome</keyword>
<accession>A0A1F8ADU8</accession>
<dbReference type="GeneID" id="34444912"/>
<name>A0A1F8ADU8_9EURO</name>
<dbReference type="STRING" id="109264.A0A1F8ADU8"/>
<evidence type="ECO:0008006" key="4">
    <source>
        <dbReference type="Google" id="ProtNLM"/>
    </source>
</evidence>